<proteinExistence type="predicted"/>
<protein>
    <recommendedName>
        <fullName evidence="3">Pilus assembly protein PilO</fullName>
    </recommendedName>
</protein>
<comment type="caution">
    <text evidence="1">The sequence shown here is derived from an EMBL/GenBank/DDBJ whole genome shotgun (WGS) entry which is preliminary data.</text>
</comment>
<gene>
    <name evidence="1" type="ORF">ACG04R_23330</name>
</gene>
<dbReference type="Proteomes" id="UP001606134">
    <property type="component" value="Unassembled WGS sequence"/>
</dbReference>
<evidence type="ECO:0000313" key="2">
    <source>
        <dbReference type="Proteomes" id="UP001606134"/>
    </source>
</evidence>
<sequence>MKTSMAWIAIARLHQCVGAAGIVGLFLAAAAAVGGGLSWREHRRFESEMRAAASSTPVVAATLVQRTVSLPLRPPSDVPLLLARMERAAVQQGLGWPRADYRMNAASDDMPASLEVHCSLKGPYPRIRSFVSTLLQDTPTLTLREFSVRRQTAETSDVEAKLGIVIYLASDAVNATTTPGGPR</sequence>
<organism evidence="1 2">
    <name type="scientific">Pelomonas candidula</name>
    <dbReference type="NCBI Taxonomy" id="3299025"/>
    <lineage>
        <taxon>Bacteria</taxon>
        <taxon>Pseudomonadati</taxon>
        <taxon>Pseudomonadota</taxon>
        <taxon>Betaproteobacteria</taxon>
        <taxon>Burkholderiales</taxon>
        <taxon>Sphaerotilaceae</taxon>
        <taxon>Roseateles</taxon>
    </lineage>
</organism>
<reference evidence="1 2" key="1">
    <citation type="submission" date="2024-08" db="EMBL/GenBank/DDBJ databases">
        <authorList>
            <person name="Lu H."/>
        </authorList>
    </citation>
    <scope>NUCLEOTIDE SEQUENCE [LARGE SCALE GENOMIC DNA]</scope>
    <source>
        <strain evidence="1 2">BYS78W</strain>
    </source>
</reference>
<name>A0ABW7HI82_9BURK</name>
<keyword evidence="2" id="KW-1185">Reference proteome</keyword>
<evidence type="ECO:0000313" key="1">
    <source>
        <dbReference type="EMBL" id="MFG6489628.1"/>
    </source>
</evidence>
<accession>A0ABW7HI82</accession>
<dbReference type="EMBL" id="JBIGIC010000014">
    <property type="protein sequence ID" value="MFG6489628.1"/>
    <property type="molecule type" value="Genomic_DNA"/>
</dbReference>
<evidence type="ECO:0008006" key="3">
    <source>
        <dbReference type="Google" id="ProtNLM"/>
    </source>
</evidence>
<dbReference type="RefSeq" id="WP_394416023.1">
    <property type="nucleotide sequence ID" value="NZ_JBIGIC010000014.1"/>
</dbReference>